<dbReference type="InterPro" id="IPR003607">
    <property type="entry name" value="HD/PDEase_dom"/>
</dbReference>
<feature type="domain" description="HD-GYP" evidence="2">
    <location>
        <begin position="270"/>
        <end position="459"/>
    </location>
</feature>
<reference evidence="3 4" key="1">
    <citation type="journal article" date="2012" name="Stand. Genomic Sci.">
        <title>Complete genome sequence of Terriglobus saanensis type strain SP1PR4(T), an Acidobacteria from tundra soil.</title>
        <authorList>
            <person name="Rawat S.R."/>
            <person name="Mannisto M.K."/>
            <person name="Starovoytov V."/>
            <person name="Goodwin L."/>
            <person name="Nolan M."/>
            <person name="Hauser L."/>
            <person name="Land M."/>
            <person name="Davenport K.W."/>
            <person name="Woyke T."/>
            <person name="Haggblom M.M."/>
        </authorList>
    </citation>
    <scope>NUCLEOTIDE SEQUENCE</scope>
    <source>
        <strain evidence="4">ATCC BAA-1853 / DSM 23119 / SP1PR4</strain>
    </source>
</reference>
<dbReference type="RefSeq" id="WP_013568117.1">
    <property type="nucleotide sequence ID" value="NC_014963.1"/>
</dbReference>
<dbReference type="SUPFAM" id="SSF109604">
    <property type="entry name" value="HD-domain/PDEase-like"/>
    <property type="match status" value="2"/>
</dbReference>
<protein>
    <submittedName>
        <fullName evidence="3">Metal dependent phosphohydrolase</fullName>
    </submittedName>
</protein>
<dbReference type="AlphaFoldDB" id="E8V2G6"/>
<dbReference type="CDD" id="cd00077">
    <property type="entry name" value="HDc"/>
    <property type="match status" value="2"/>
</dbReference>
<dbReference type="KEGG" id="tsa:AciPR4_1563"/>
<dbReference type="PANTHER" id="PTHR45228">
    <property type="entry name" value="CYCLIC DI-GMP PHOSPHODIESTERASE TM_0186-RELATED"/>
    <property type="match status" value="1"/>
</dbReference>
<sequence>MSNHYAPPEWDEASDPPLSDILARLSCALDLAEGMPIGHALRTCILSMRLARRIRISESEISDLFFAALLKDVGSASRRTQVFDLLALESTNAQLFLRNRPWDSSHWNHLPQLLQQSRLGPNPAVGIQRVLRVALHKNRIARGLNRSSSEEGYAVAQELGLSTRTAETVLHRDEYWDGTGRPTGKRHGQIPLLSRILGIAQMLEAVGTAKGHESAIRLLHRRSMNRFDPGLVAAATLLHDQGPLWNDMESQNLVATALRLGPQNSLLPAPPSTIDRLCVAFARIIDARSRFTYRHSERVAQIAISIGVEMGIDEHRMGVLRRAALLHDLGNLMQPPPTSEQQAKPTKDELTLRDRHTQQANDLLQATPGFSEVAEVILGHHERLDGSGYPLRRKGEEIPVLSRILGVAEVFDTLSSERPYQPRMSPKAVYSLLEAATPVAFDPRCVHALYVTAALHAAA</sequence>
<dbReference type="GO" id="GO:0016787">
    <property type="term" value="F:hydrolase activity"/>
    <property type="evidence" value="ECO:0007669"/>
    <property type="project" value="UniProtKB-KW"/>
</dbReference>
<dbReference type="PROSITE" id="PS51831">
    <property type="entry name" value="HD"/>
    <property type="match status" value="1"/>
</dbReference>
<accession>E8V2G6</accession>
<gene>
    <name evidence="3" type="ordered locus">AciPR4_1563</name>
</gene>
<keyword evidence="4" id="KW-1185">Reference proteome</keyword>
<proteinExistence type="predicted"/>
<dbReference type="EMBL" id="CP002467">
    <property type="protein sequence ID" value="ADV82384.1"/>
    <property type="molecule type" value="Genomic_DNA"/>
</dbReference>
<dbReference type="OrthoDB" id="9804747at2"/>
<dbReference type="Pfam" id="PF13487">
    <property type="entry name" value="HD_5"/>
    <property type="match status" value="2"/>
</dbReference>
<dbReference type="PANTHER" id="PTHR45228:SF4">
    <property type="entry name" value="LIPOPROTEIN"/>
    <property type="match status" value="1"/>
</dbReference>
<organism evidence="3 4">
    <name type="scientific">Terriglobus saanensis (strain ATCC BAA-1853 / DSM 23119 / SP1PR4)</name>
    <dbReference type="NCBI Taxonomy" id="401053"/>
    <lineage>
        <taxon>Bacteria</taxon>
        <taxon>Pseudomonadati</taxon>
        <taxon>Acidobacteriota</taxon>
        <taxon>Terriglobia</taxon>
        <taxon>Terriglobales</taxon>
        <taxon>Acidobacteriaceae</taxon>
        <taxon>Terriglobus</taxon>
    </lineage>
</organism>
<name>E8V2G6_TERSS</name>
<dbReference type="SMART" id="SM00471">
    <property type="entry name" value="HDc"/>
    <property type="match status" value="1"/>
</dbReference>
<dbReference type="InterPro" id="IPR052020">
    <property type="entry name" value="Cyclic_di-GMP/3'3'-cGAMP_PDE"/>
</dbReference>
<dbReference type="InterPro" id="IPR037522">
    <property type="entry name" value="HD_GYP_dom"/>
</dbReference>
<dbReference type="STRING" id="401053.AciPR4_1563"/>
<feature type="domain" description="HD" evidence="1">
    <location>
        <begin position="292"/>
        <end position="414"/>
    </location>
</feature>
<evidence type="ECO:0000313" key="3">
    <source>
        <dbReference type="EMBL" id="ADV82384.1"/>
    </source>
</evidence>
<dbReference type="eggNOG" id="COG2206">
    <property type="taxonomic scope" value="Bacteria"/>
</dbReference>
<evidence type="ECO:0000313" key="4">
    <source>
        <dbReference type="Proteomes" id="UP000006844"/>
    </source>
</evidence>
<evidence type="ECO:0000259" key="1">
    <source>
        <dbReference type="PROSITE" id="PS51831"/>
    </source>
</evidence>
<dbReference type="Proteomes" id="UP000006844">
    <property type="component" value="Chromosome"/>
</dbReference>
<dbReference type="InterPro" id="IPR006674">
    <property type="entry name" value="HD_domain"/>
</dbReference>
<dbReference type="HOGENOM" id="CLU_040286_1_0_0"/>
<dbReference type="PROSITE" id="PS51832">
    <property type="entry name" value="HD_GYP"/>
    <property type="match status" value="1"/>
</dbReference>
<dbReference type="Gene3D" id="1.10.3210.10">
    <property type="entry name" value="Hypothetical protein af1432"/>
    <property type="match status" value="3"/>
</dbReference>
<evidence type="ECO:0000259" key="2">
    <source>
        <dbReference type="PROSITE" id="PS51832"/>
    </source>
</evidence>
<keyword evidence="3" id="KW-0378">Hydrolase</keyword>